<dbReference type="PANTHER" id="PTHR33376:SF4">
    <property type="entry name" value="SIALIC ACID-BINDING PERIPLASMIC PROTEIN SIAP"/>
    <property type="match status" value="1"/>
</dbReference>
<feature type="chain" id="PRO_5045534041" evidence="2">
    <location>
        <begin position="22"/>
        <end position="341"/>
    </location>
</feature>
<dbReference type="Proteomes" id="UP001595621">
    <property type="component" value="Unassembled WGS sequence"/>
</dbReference>
<dbReference type="Gene3D" id="3.40.190.170">
    <property type="entry name" value="Bacterial extracellular solute-binding protein, family 7"/>
    <property type="match status" value="1"/>
</dbReference>
<dbReference type="PANTHER" id="PTHR33376">
    <property type="match status" value="1"/>
</dbReference>
<proteinExistence type="predicted"/>
<organism evidence="3 4">
    <name type="scientific">Shewanella submarina</name>
    <dbReference type="NCBI Taxonomy" id="2016376"/>
    <lineage>
        <taxon>Bacteria</taxon>
        <taxon>Pseudomonadati</taxon>
        <taxon>Pseudomonadota</taxon>
        <taxon>Gammaproteobacteria</taxon>
        <taxon>Alteromonadales</taxon>
        <taxon>Shewanellaceae</taxon>
        <taxon>Shewanella</taxon>
    </lineage>
</organism>
<dbReference type="CDD" id="cd13602">
    <property type="entry name" value="PBP2_TRAP_BpDctp6_7"/>
    <property type="match status" value="1"/>
</dbReference>
<dbReference type="InterPro" id="IPR038404">
    <property type="entry name" value="TRAP_DctP_sf"/>
</dbReference>
<dbReference type="EMBL" id="JBHRTD010000018">
    <property type="protein sequence ID" value="MFC3140007.1"/>
    <property type="molecule type" value="Genomic_DNA"/>
</dbReference>
<sequence length="341" mass="37689">MTARSLIIVILFALLSGFAMPEQAVAGNDQKQSDSVRWDMPTPYGDATHHTQNLKQFVADVEQASHGQFRIVLHTGASLFKHNELPRAVRSRLVPMVEVFGGLLGNENPLFKLDNLPFLATDFDSAWQLYQASKPAMEQALAHHGLILLYAVPWPPQGLYSQKPVTGLDDFSGARMRAYSPVTSQMALLLNTQPTTVQTVEIPQAFSTGMIDMMVTSPTTGVSSQAWDYVSHYTDIQAWLPKNLVLVNLRAFERLPPVSQQALMTAAARAEKRGWQLAREETLTKTKALAEQGMQVSLPTQALMQGLNDIGVQMTADWLKEAGAEGEAVVNQFNRLREASR</sequence>
<name>A0ABV7GLN9_9GAMM</name>
<evidence type="ECO:0000256" key="1">
    <source>
        <dbReference type="ARBA" id="ARBA00022729"/>
    </source>
</evidence>
<reference evidence="4" key="1">
    <citation type="journal article" date="2019" name="Int. J. Syst. Evol. Microbiol.">
        <title>The Global Catalogue of Microorganisms (GCM) 10K type strain sequencing project: providing services to taxonomists for standard genome sequencing and annotation.</title>
        <authorList>
            <consortium name="The Broad Institute Genomics Platform"/>
            <consortium name="The Broad Institute Genome Sequencing Center for Infectious Disease"/>
            <person name="Wu L."/>
            <person name="Ma J."/>
        </authorList>
    </citation>
    <scope>NUCLEOTIDE SEQUENCE [LARGE SCALE GENOMIC DNA]</scope>
    <source>
        <strain evidence="4">KCTC 52277</strain>
    </source>
</reference>
<gene>
    <name evidence="3" type="ORF">ACFOE0_17755</name>
</gene>
<keyword evidence="1 2" id="KW-0732">Signal</keyword>
<evidence type="ECO:0000313" key="3">
    <source>
        <dbReference type="EMBL" id="MFC3140007.1"/>
    </source>
</evidence>
<dbReference type="NCBIfam" id="NF037995">
    <property type="entry name" value="TRAP_S1"/>
    <property type="match status" value="1"/>
</dbReference>
<evidence type="ECO:0000313" key="4">
    <source>
        <dbReference type="Proteomes" id="UP001595621"/>
    </source>
</evidence>
<keyword evidence="4" id="KW-1185">Reference proteome</keyword>
<protein>
    <submittedName>
        <fullName evidence="3">TRAP transporter substrate-binding protein</fullName>
    </submittedName>
</protein>
<evidence type="ECO:0000256" key="2">
    <source>
        <dbReference type="SAM" id="SignalP"/>
    </source>
</evidence>
<comment type="caution">
    <text evidence="3">The sequence shown here is derived from an EMBL/GenBank/DDBJ whole genome shotgun (WGS) entry which is preliminary data.</text>
</comment>
<dbReference type="Pfam" id="PF03480">
    <property type="entry name" value="DctP"/>
    <property type="match status" value="1"/>
</dbReference>
<feature type="signal peptide" evidence="2">
    <location>
        <begin position="1"/>
        <end position="21"/>
    </location>
</feature>
<dbReference type="InterPro" id="IPR018389">
    <property type="entry name" value="DctP_fam"/>
</dbReference>
<accession>A0ABV7GLN9</accession>
<dbReference type="RefSeq" id="WP_248934741.1">
    <property type="nucleotide sequence ID" value="NZ_JAKILF010000001.1"/>
</dbReference>